<name>R7S0N7_PUNST</name>
<dbReference type="PANTHER" id="PTHR42951:SF4">
    <property type="entry name" value="ACYL-COENZYME A THIOESTERASE MBLAC2"/>
    <property type="match status" value="1"/>
</dbReference>
<dbReference type="OrthoDB" id="3341310at2759"/>
<dbReference type="KEGG" id="psq:PUNSTDRAFT_56022"/>
<dbReference type="InterPro" id="IPR001279">
    <property type="entry name" value="Metallo-B-lactamas"/>
</dbReference>
<dbReference type="EMBL" id="JH687559">
    <property type="protein sequence ID" value="EIN03768.1"/>
    <property type="molecule type" value="Genomic_DNA"/>
</dbReference>
<dbReference type="SUPFAM" id="SSF56281">
    <property type="entry name" value="Metallo-hydrolase/oxidoreductase"/>
    <property type="match status" value="1"/>
</dbReference>
<evidence type="ECO:0000259" key="1">
    <source>
        <dbReference type="SMART" id="SM00849"/>
    </source>
</evidence>
<dbReference type="CDD" id="cd06262">
    <property type="entry name" value="metallo-hydrolase-like_MBL-fold"/>
    <property type="match status" value="1"/>
</dbReference>
<dbReference type="AlphaFoldDB" id="R7S0N7"/>
<dbReference type="InterPro" id="IPR050855">
    <property type="entry name" value="NDM-1-like"/>
</dbReference>
<organism evidence="2 3">
    <name type="scientific">Punctularia strigosozonata (strain HHB-11173)</name>
    <name type="common">White-rot fungus</name>
    <dbReference type="NCBI Taxonomy" id="741275"/>
    <lineage>
        <taxon>Eukaryota</taxon>
        <taxon>Fungi</taxon>
        <taxon>Dikarya</taxon>
        <taxon>Basidiomycota</taxon>
        <taxon>Agaricomycotina</taxon>
        <taxon>Agaricomycetes</taxon>
        <taxon>Corticiales</taxon>
        <taxon>Punctulariaceae</taxon>
        <taxon>Punctularia</taxon>
    </lineage>
</organism>
<keyword evidence="2" id="KW-0378">Hydrolase</keyword>
<dbReference type="InterPro" id="IPR036866">
    <property type="entry name" value="RibonucZ/Hydroxyglut_hydro"/>
</dbReference>
<dbReference type="HOGENOM" id="CLU_073674_0_0_1"/>
<proteinExistence type="predicted"/>
<dbReference type="GeneID" id="18884072"/>
<sequence length="305" mass="33615">MPQKTIFTARRLSASTFLVNEVNDVFDENPFLYAILVPSANTLVLVDTGCDGRSRTPDPGVTRVRDFLERVPVGANGDRPLNPQGQLGYVVVLTHCHYDHILGVEQFAHDSQIVASGHDPSFVSPENLPKHSLCAPLDLPTPTYTPTLVPHSSLLSSPTGTSLNLRVLHTPGHTPDELALWHEEERMLYVGDTLYECAPIIFPSEGSIVRWFESVDDLIALVRDADSDGGLLTRINAGHQTAGEPAMDVLLASKAFMQDVVSGTEPIQRRWQKRGDTFVEYAQKGGRFSLQCPERLVLLARRSPI</sequence>
<dbReference type="eggNOG" id="ENOG502S6UV">
    <property type="taxonomic scope" value="Eukaryota"/>
</dbReference>
<feature type="domain" description="Metallo-beta-lactamase" evidence="1">
    <location>
        <begin position="31"/>
        <end position="239"/>
    </location>
</feature>
<dbReference type="Proteomes" id="UP000054196">
    <property type="component" value="Unassembled WGS sequence"/>
</dbReference>
<dbReference type="RefSeq" id="XP_007389053.1">
    <property type="nucleotide sequence ID" value="XM_007388991.1"/>
</dbReference>
<dbReference type="Gene3D" id="3.60.15.10">
    <property type="entry name" value="Ribonuclease Z/Hydroxyacylglutathione hydrolase-like"/>
    <property type="match status" value="1"/>
</dbReference>
<dbReference type="GO" id="GO:0016787">
    <property type="term" value="F:hydrolase activity"/>
    <property type="evidence" value="ECO:0007669"/>
    <property type="project" value="UniProtKB-KW"/>
</dbReference>
<accession>R7S0N7</accession>
<evidence type="ECO:0000313" key="2">
    <source>
        <dbReference type="EMBL" id="EIN03768.1"/>
    </source>
</evidence>
<dbReference type="PANTHER" id="PTHR42951">
    <property type="entry name" value="METALLO-BETA-LACTAMASE DOMAIN-CONTAINING"/>
    <property type="match status" value="1"/>
</dbReference>
<dbReference type="Pfam" id="PF00753">
    <property type="entry name" value="Lactamase_B"/>
    <property type="match status" value="1"/>
</dbReference>
<keyword evidence="3" id="KW-1185">Reference proteome</keyword>
<gene>
    <name evidence="2" type="ORF">PUNSTDRAFT_56022</name>
</gene>
<protein>
    <submittedName>
        <fullName evidence="2">Metallo-hydrolase/oxidoreductase</fullName>
    </submittedName>
</protein>
<reference evidence="3" key="1">
    <citation type="journal article" date="2012" name="Science">
        <title>The Paleozoic origin of enzymatic lignin decomposition reconstructed from 31 fungal genomes.</title>
        <authorList>
            <person name="Floudas D."/>
            <person name="Binder M."/>
            <person name="Riley R."/>
            <person name="Barry K."/>
            <person name="Blanchette R.A."/>
            <person name="Henrissat B."/>
            <person name="Martinez A.T."/>
            <person name="Otillar R."/>
            <person name="Spatafora J.W."/>
            <person name="Yadav J.S."/>
            <person name="Aerts A."/>
            <person name="Benoit I."/>
            <person name="Boyd A."/>
            <person name="Carlson A."/>
            <person name="Copeland A."/>
            <person name="Coutinho P.M."/>
            <person name="de Vries R.P."/>
            <person name="Ferreira P."/>
            <person name="Findley K."/>
            <person name="Foster B."/>
            <person name="Gaskell J."/>
            <person name="Glotzer D."/>
            <person name="Gorecki P."/>
            <person name="Heitman J."/>
            <person name="Hesse C."/>
            <person name="Hori C."/>
            <person name="Igarashi K."/>
            <person name="Jurgens J.A."/>
            <person name="Kallen N."/>
            <person name="Kersten P."/>
            <person name="Kohler A."/>
            <person name="Kuees U."/>
            <person name="Kumar T.K.A."/>
            <person name="Kuo A."/>
            <person name="LaButti K."/>
            <person name="Larrondo L.F."/>
            <person name="Lindquist E."/>
            <person name="Ling A."/>
            <person name="Lombard V."/>
            <person name="Lucas S."/>
            <person name="Lundell T."/>
            <person name="Martin R."/>
            <person name="McLaughlin D.J."/>
            <person name="Morgenstern I."/>
            <person name="Morin E."/>
            <person name="Murat C."/>
            <person name="Nagy L.G."/>
            <person name="Nolan M."/>
            <person name="Ohm R.A."/>
            <person name="Patyshakuliyeva A."/>
            <person name="Rokas A."/>
            <person name="Ruiz-Duenas F.J."/>
            <person name="Sabat G."/>
            <person name="Salamov A."/>
            <person name="Samejima M."/>
            <person name="Schmutz J."/>
            <person name="Slot J.C."/>
            <person name="St John F."/>
            <person name="Stenlid J."/>
            <person name="Sun H."/>
            <person name="Sun S."/>
            <person name="Syed K."/>
            <person name="Tsang A."/>
            <person name="Wiebenga A."/>
            <person name="Young D."/>
            <person name="Pisabarro A."/>
            <person name="Eastwood D.C."/>
            <person name="Martin F."/>
            <person name="Cullen D."/>
            <person name="Grigoriev I.V."/>
            <person name="Hibbett D.S."/>
        </authorList>
    </citation>
    <scope>NUCLEOTIDE SEQUENCE [LARGE SCALE GENOMIC DNA]</scope>
    <source>
        <strain evidence="3">HHB-11173 SS5</strain>
    </source>
</reference>
<evidence type="ECO:0000313" key="3">
    <source>
        <dbReference type="Proteomes" id="UP000054196"/>
    </source>
</evidence>
<dbReference type="OMA" id="ELAWYDH"/>
<dbReference type="SMART" id="SM00849">
    <property type="entry name" value="Lactamase_B"/>
    <property type="match status" value="1"/>
</dbReference>